<dbReference type="Gene3D" id="3.30.590.20">
    <property type="match status" value="1"/>
</dbReference>
<dbReference type="OrthoDB" id="9780152at2"/>
<dbReference type="InterPro" id="IPR014746">
    <property type="entry name" value="Gln_synth/guanido_kin_cat_dom"/>
</dbReference>
<accession>A0A3M2LYD9</accession>
<keyword evidence="1 5" id="KW-0436">Ligase</keyword>
<dbReference type="GO" id="GO:0005524">
    <property type="term" value="F:ATP binding"/>
    <property type="evidence" value="ECO:0007669"/>
    <property type="project" value="UniProtKB-UniRule"/>
</dbReference>
<comment type="catalytic activity">
    <reaction evidence="4 5">
        <text>L-cysteine + L-glutamate + ATP = gamma-L-glutamyl-L-cysteine + ADP + phosphate + H(+)</text>
        <dbReference type="Rhea" id="RHEA:13285"/>
        <dbReference type="ChEBI" id="CHEBI:15378"/>
        <dbReference type="ChEBI" id="CHEBI:29985"/>
        <dbReference type="ChEBI" id="CHEBI:30616"/>
        <dbReference type="ChEBI" id="CHEBI:35235"/>
        <dbReference type="ChEBI" id="CHEBI:43474"/>
        <dbReference type="ChEBI" id="CHEBI:58173"/>
        <dbReference type="ChEBI" id="CHEBI:456216"/>
        <dbReference type="EC" id="6.3.2.2"/>
    </reaction>
</comment>
<evidence type="ECO:0000256" key="4">
    <source>
        <dbReference type="ARBA" id="ARBA00048819"/>
    </source>
</evidence>
<dbReference type="InterPro" id="IPR006336">
    <property type="entry name" value="GCS2"/>
</dbReference>
<comment type="similarity">
    <text evidence="5">Belongs to the glutamate--cysteine ligase type 2 family. EgtA subfamily.</text>
</comment>
<keyword evidence="7" id="KW-1185">Reference proteome</keyword>
<dbReference type="PANTHER" id="PTHR34378">
    <property type="entry name" value="GLUTAMATE--CYSTEINE LIGASE, CHLOROPLASTIC"/>
    <property type="match status" value="1"/>
</dbReference>
<dbReference type="EMBL" id="RFFG01000033">
    <property type="protein sequence ID" value="RMI42419.1"/>
    <property type="molecule type" value="Genomic_DNA"/>
</dbReference>
<dbReference type="GO" id="GO:0004357">
    <property type="term" value="F:glutamate-cysteine ligase activity"/>
    <property type="evidence" value="ECO:0007669"/>
    <property type="project" value="UniProtKB-UniRule"/>
</dbReference>
<evidence type="ECO:0000313" key="7">
    <source>
        <dbReference type="Proteomes" id="UP000282674"/>
    </source>
</evidence>
<sequence length="447" mass="48927">MTTSELRSDDLKSLFTPASAERVGLEIESGVVDPETGRAAPFAGERGVGAVLRTVLAEWGGKPVHDAGELVGVRLDDEGLIGLEHGGQLEYSAPPAADVVTAVADVRRVLERLAEVVGRHGLALVPGAHMPFDRIETIPWVPLDRGRFMRDHFARLGVAGDGGPEILSMSTSTQVHLDYLSEEDFAEKLRMQVAASPVVAALFVNSPLDGGRLDGLLSHRSRNWTRTDPRRCGVVPPALGGRFGFEDVIDWALGIPMIYYQDGAGRLRRAPDRPFVSVLQEGFDDGSRPGFEHWVAHMTQIWTHVRVRGTLELRAADGPAYPHLAAVPALWTGLSYHPPTRTAAWELLRHYTVAEQSAAVERLPAEGLRTRLGGDRVHELAAELVRLARTGLQARVGAGLEGAEALHYLDPLEEVLDTGRTFAEQCAQRWRTDLRGEPRRYVAAYRV</sequence>
<keyword evidence="3 5" id="KW-0067">ATP-binding</keyword>
<dbReference type="AlphaFoldDB" id="A0A3M2LYD9"/>
<dbReference type="SUPFAM" id="SSF55931">
    <property type="entry name" value="Glutamine synthetase/guanido kinase"/>
    <property type="match status" value="1"/>
</dbReference>
<proteinExistence type="inferred from homology"/>
<dbReference type="EC" id="6.3.2.2" evidence="5"/>
<organism evidence="6 7">
    <name type="scientific">Actinomadura harenae</name>
    <dbReference type="NCBI Taxonomy" id="2483351"/>
    <lineage>
        <taxon>Bacteria</taxon>
        <taxon>Bacillati</taxon>
        <taxon>Actinomycetota</taxon>
        <taxon>Actinomycetes</taxon>
        <taxon>Streptosporangiales</taxon>
        <taxon>Thermomonosporaceae</taxon>
        <taxon>Actinomadura</taxon>
    </lineage>
</organism>
<dbReference type="RefSeq" id="WP_122195841.1">
    <property type="nucleotide sequence ID" value="NZ_JBHSKC010000019.1"/>
</dbReference>
<evidence type="ECO:0000256" key="2">
    <source>
        <dbReference type="ARBA" id="ARBA00022741"/>
    </source>
</evidence>
<comment type="function">
    <text evidence="5">Catalyzes the synthesis of gamma-glutamylcysteine (gamma-GC).</text>
</comment>
<dbReference type="PANTHER" id="PTHR34378:SF1">
    <property type="entry name" value="GLUTAMATE--CYSTEINE LIGASE, CHLOROPLASTIC"/>
    <property type="match status" value="1"/>
</dbReference>
<keyword evidence="2 5" id="KW-0547">Nucleotide-binding</keyword>
<gene>
    <name evidence="6" type="ORF">EBO15_19460</name>
</gene>
<evidence type="ECO:0000256" key="3">
    <source>
        <dbReference type="ARBA" id="ARBA00022840"/>
    </source>
</evidence>
<reference evidence="6 7" key="1">
    <citation type="submission" date="2018-10" db="EMBL/GenBank/DDBJ databases">
        <title>Isolation from soil.</title>
        <authorList>
            <person name="Hu J."/>
        </authorList>
    </citation>
    <scope>NUCLEOTIDE SEQUENCE [LARGE SCALE GENOMIC DNA]</scope>
    <source>
        <strain evidence="6 7">NEAU-Ht49</strain>
    </source>
</reference>
<evidence type="ECO:0000313" key="6">
    <source>
        <dbReference type="EMBL" id="RMI42419.1"/>
    </source>
</evidence>
<dbReference type="Proteomes" id="UP000282674">
    <property type="component" value="Unassembled WGS sequence"/>
</dbReference>
<comment type="caution">
    <text evidence="6">The sequence shown here is derived from an EMBL/GenBank/DDBJ whole genome shotgun (WGS) entry which is preliminary data.</text>
</comment>
<dbReference type="GO" id="GO:0006750">
    <property type="term" value="P:glutathione biosynthetic process"/>
    <property type="evidence" value="ECO:0007669"/>
    <property type="project" value="UniProtKB-UniRule"/>
</dbReference>
<dbReference type="InterPro" id="IPR035434">
    <property type="entry name" value="GCL_bact_plant"/>
</dbReference>
<evidence type="ECO:0000256" key="1">
    <source>
        <dbReference type="ARBA" id="ARBA00022598"/>
    </source>
</evidence>
<dbReference type="PIRSF" id="PIRSF017901">
    <property type="entry name" value="GCL"/>
    <property type="match status" value="1"/>
</dbReference>
<dbReference type="Pfam" id="PF04107">
    <property type="entry name" value="GCS2"/>
    <property type="match status" value="1"/>
</dbReference>
<name>A0A3M2LYD9_9ACTN</name>
<evidence type="ECO:0000256" key="5">
    <source>
        <dbReference type="PIRNR" id="PIRNR017901"/>
    </source>
</evidence>
<protein>
    <recommendedName>
        <fullName evidence="5">Glutamate--cysteine ligase</fullName>
        <ecNumber evidence="5">6.3.2.2</ecNumber>
    </recommendedName>
</protein>